<comment type="caution">
    <text evidence="1">The sequence shown here is derived from an EMBL/GenBank/DDBJ whole genome shotgun (WGS) entry which is preliminary data.</text>
</comment>
<dbReference type="PANTHER" id="PTHR45904">
    <property type="entry name" value="TRNA (URACIL-5-)-METHYLTRANSFERASE"/>
    <property type="match status" value="1"/>
</dbReference>
<dbReference type="GO" id="GO:0003723">
    <property type="term" value="F:RNA binding"/>
    <property type="evidence" value="ECO:0007669"/>
    <property type="project" value="TreeGrafter"/>
</dbReference>
<evidence type="ECO:0000313" key="1">
    <source>
        <dbReference type="EMBL" id="GFG35411.1"/>
    </source>
</evidence>
<proteinExistence type="predicted"/>
<evidence type="ECO:0000313" key="2">
    <source>
        <dbReference type="Proteomes" id="UP000502823"/>
    </source>
</evidence>
<reference evidence="2" key="1">
    <citation type="submission" date="2020-01" db="EMBL/GenBank/DDBJ databases">
        <title>Draft genome sequence of the Termite Coptotermes fromosanus.</title>
        <authorList>
            <person name="Itakura S."/>
            <person name="Yosikawa Y."/>
            <person name="Umezawa K."/>
        </authorList>
    </citation>
    <scope>NUCLEOTIDE SEQUENCE [LARGE SCALE GENOMIC DNA]</scope>
</reference>
<gene>
    <name evidence="1" type="ORF">Cfor_10138</name>
</gene>
<dbReference type="InterPro" id="IPR029063">
    <property type="entry name" value="SAM-dependent_MTases_sf"/>
</dbReference>
<dbReference type="AlphaFoldDB" id="A0A6L2PRX9"/>
<accession>A0A6L2PRX9</accession>
<dbReference type="PROSITE" id="PS01231">
    <property type="entry name" value="TRMA_2"/>
    <property type="match status" value="1"/>
</dbReference>
<keyword evidence="2" id="KW-1185">Reference proteome</keyword>
<dbReference type="OrthoDB" id="10250660at2759"/>
<dbReference type="SUPFAM" id="SSF53335">
    <property type="entry name" value="S-adenosyl-L-methionine-dependent methyltransferases"/>
    <property type="match status" value="1"/>
</dbReference>
<sequence length="339" mass="37355">MPMDEHVCVQVVLRVSDYVSPDGVTAENQYSSLARVVTPLWQTPYEEQLQIKHKWSRNVMQNFIKKLHVRTSGKKLGKISYRLHGVKPSPITEGYRNKDEFNIQTGVDGNPKTVGFFVGSPAEGSVVCVRGTHLINLRQSHIKVAQAYEDYIRSSPLPACLHFGDGGHWRTLVVRSNEAGTVSILASRHVRGAVGVEAVHSAVRDARNNALANGVFNVEFIAGLAEKAIILCWCFQKIPRIIADLGMASHIVAVVNPGRSGLPVCGVCLFIADPRAVTALCRCTRIQHVVYISCKADSPNTVSNFIQLCDEGQFSLDHIVPVDLFPHTLHTELVLAFSR</sequence>
<protein>
    <submittedName>
        <fullName evidence="1">Uncharacterized protein</fullName>
    </submittedName>
</protein>
<dbReference type="InterPro" id="IPR045850">
    <property type="entry name" value="TRM2_met"/>
</dbReference>
<dbReference type="InterPro" id="IPR030391">
    <property type="entry name" value="MeTrfase_TrmA_CS"/>
</dbReference>
<name>A0A6L2PRX9_COPFO</name>
<dbReference type="Gene3D" id="2.40.50.1070">
    <property type="match status" value="1"/>
</dbReference>
<dbReference type="EMBL" id="BLKM01000549">
    <property type="protein sequence ID" value="GFG35411.1"/>
    <property type="molecule type" value="Genomic_DNA"/>
</dbReference>
<dbReference type="Proteomes" id="UP000502823">
    <property type="component" value="Unassembled WGS sequence"/>
</dbReference>
<organism evidence="1 2">
    <name type="scientific">Coptotermes formosanus</name>
    <name type="common">Formosan subterranean termite</name>
    <dbReference type="NCBI Taxonomy" id="36987"/>
    <lineage>
        <taxon>Eukaryota</taxon>
        <taxon>Metazoa</taxon>
        <taxon>Ecdysozoa</taxon>
        <taxon>Arthropoda</taxon>
        <taxon>Hexapoda</taxon>
        <taxon>Insecta</taxon>
        <taxon>Pterygota</taxon>
        <taxon>Neoptera</taxon>
        <taxon>Polyneoptera</taxon>
        <taxon>Dictyoptera</taxon>
        <taxon>Blattodea</taxon>
        <taxon>Blattoidea</taxon>
        <taxon>Termitoidae</taxon>
        <taxon>Rhinotermitidae</taxon>
        <taxon>Coptotermes</taxon>
    </lineage>
</organism>
<dbReference type="Gene3D" id="3.40.50.150">
    <property type="entry name" value="Vaccinia Virus protein VP39"/>
    <property type="match status" value="2"/>
</dbReference>
<dbReference type="InParanoid" id="A0A6L2PRX9"/>
<dbReference type="PANTHER" id="PTHR45904:SF1">
    <property type="entry name" value="TRNA (URACIL-5-)-METHYLTRANSFERASE HOMOLOG B"/>
    <property type="match status" value="1"/>
</dbReference>